<accession>A0ABT7H7U4</accession>
<dbReference type="EMBL" id="JASSQD010000001">
    <property type="protein sequence ID" value="MDK9556107.1"/>
    <property type="molecule type" value="Genomic_DNA"/>
</dbReference>
<evidence type="ECO:0000313" key="1">
    <source>
        <dbReference type="EMBL" id="MDK9556107.1"/>
    </source>
</evidence>
<gene>
    <name evidence="1" type="ORF">QQF73_00620</name>
</gene>
<reference evidence="1 2" key="1">
    <citation type="submission" date="2023-05" db="EMBL/GenBank/DDBJ databases">
        <title>Marinobacter albus sp. nov., a marine bacterium isolated from sand in a coastal intertidal zone of huludao.</title>
        <authorList>
            <person name="Deng T."/>
        </authorList>
    </citation>
    <scope>NUCLEOTIDE SEQUENCE [LARGE SCALE GENOMIC DNA]</scope>
    <source>
        <strain evidence="1 2">M216</strain>
    </source>
</reference>
<evidence type="ECO:0008006" key="3">
    <source>
        <dbReference type="Google" id="ProtNLM"/>
    </source>
</evidence>
<keyword evidence="2" id="KW-1185">Reference proteome</keyword>
<organism evidence="1 2">
    <name type="scientific">Marinobacter albus</name>
    <dbReference type="NCBI Taxonomy" id="3030833"/>
    <lineage>
        <taxon>Bacteria</taxon>
        <taxon>Pseudomonadati</taxon>
        <taxon>Pseudomonadota</taxon>
        <taxon>Gammaproteobacteria</taxon>
        <taxon>Pseudomonadales</taxon>
        <taxon>Marinobacteraceae</taxon>
        <taxon>Marinobacter</taxon>
    </lineage>
</organism>
<sequence>MPEETNRANSFNTGIAAEYFILSQLYRRGVEAYVSQGNKKAIDIRVVLENEKAISIDVKAVRGYSSLVVNNVKPKENHFLVIVIYNNKFEDVNISPDVFVVPSIDVPAITKQWKQEKRVMKGIWHPT</sequence>
<protein>
    <recommendedName>
        <fullName evidence="3">PD(D/E)XK endonuclease domain-containing protein</fullName>
    </recommendedName>
</protein>
<dbReference type="Proteomes" id="UP001223547">
    <property type="component" value="Unassembled WGS sequence"/>
</dbReference>
<evidence type="ECO:0000313" key="2">
    <source>
        <dbReference type="Proteomes" id="UP001223547"/>
    </source>
</evidence>
<name>A0ABT7H7U4_9GAMM</name>
<dbReference type="RefSeq" id="WP_285366864.1">
    <property type="nucleotide sequence ID" value="NZ_JASSQD010000001.1"/>
</dbReference>
<comment type="caution">
    <text evidence="1">The sequence shown here is derived from an EMBL/GenBank/DDBJ whole genome shotgun (WGS) entry which is preliminary data.</text>
</comment>
<proteinExistence type="predicted"/>